<feature type="compositionally biased region" description="Low complexity" evidence="6">
    <location>
        <begin position="462"/>
        <end position="471"/>
    </location>
</feature>
<evidence type="ECO:0000256" key="1">
    <source>
        <dbReference type="ARBA" id="ARBA00004141"/>
    </source>
</evidence>
<feature type="compositionally biased region" description="Low complexity" evidence="6">
    <location>
        <begin position="512"/>
        <end position="529"/>
    </location>
</feature>
<dbReference type="RefSeq" id="XP_070864015.1">
    <property type="nucleotide sequence ID" value="XM_071013093.1"/>
</dbReference>
<feature type="transmembrane region" description="Helical" evidence="7">
    <location>
        <begin position="84"/>
        <end position="104"/>
    </location>
</feature>
<evidence type="ECO:0000259" key="8">
    <source>
        <dbReference type="Pfam" id="PF20684"/>
    </source>
</evidence>
<dbReference type="PANTHER" id="PTHR33048:SF146">
    <property type="entry name" value="INTEGRAL MEMBRANE PROTEIN"/>
    <property type="match status" value="1"/>
</dbReference>
<evidence type="ECO:0000256" key="2">
    <source>
        <dbReference type="ARBA" id="ARBA00022692"/>
    </source>
</evidence>
<evidence type="ECO:0000313" key="9">
    <source>
        <dbReference type="EMBL" id="KAL2265288.1"/>
    </source>
</evidence>
<feature type="compositionally biased region" description="Basic residues" evidence="6">
    <location>
        <begin position="439"/>
        <end position="455"/>
    </location>
</feature>
<dbReference type="InterPro" id="IPR049326">
    <property type="entry name" value="Rhodopsin_dom_fungi"/>
</dbReference>
<feature type="compositionally biased region" description="Basic residues" evidence="6">
    <location>
        <begin position="254"/>
        <end position="278"/>
    </location>
</feature>
<dbReference type="Pfam" id="PF20684">
    <property type="entry name" value="Fung_rhodopsin"/>
    <property type="match status" value="1"/>
</dbReference>
<feature type="region of interest" description="Disordered" evidence="6">
    <location>
        <begin position="253"/>
        <end position="557"/>
    </location>
</feature>
<feature type="transmembrane region" description="Helical" evidence="7">
    <location>
        <begin position="12"/>
        <end position="32"/>
    </location>
</feature>
<feature type="transmembrane region" description="Helical" evidence="7">
    <location>
        <begin position="634"/>
        <end position="653"/>
    </location>
</feature>
<feature type="transmembrane region" description="Helical" evidence="7">
    <location>
        <begin position="53"/>
        <end position="72"/>
    </location>
</feature>
<evidence type="ECO:0000256" key="7">
    <source>
        <dbReference type="SAM" id="Phobius"/>
    </source>
</evidence>
<feature type="transmembrane region" description="Helical" evidence="7">
    <location>
        <begin position="165"/>
        <end position="185"/>
    </location>
</feature>
<dbReference type="Proteomes" id="UP001600064">
    <property type="component" value="Unassembled WGS sequence"/>
</dbReference>
<feature type="compositionally biased region" description="Polar residues" evidence="6">
    <location>
        <begin position="380"/>
        <end position="392"/>
    </location>
</feature>
<feature type="compositionally biased region" description="Basic and acidic residues" evidence="6">
    <location>
        <begin position="428"/>
        <end position="438"/>
    </location>
</feature>
<feature type="compositionally biased region" description="Acidic residues" evidence="6">
    <location>
        <begin position="530"/>
        <end position="550"/>
    </location>
</feature>
<keyword evidence="4 7" id="KW-0472">Membrane</keyword>
<sequence>MAEPAAADLSRGPVLLSFSLATASFALATTFVRLHSRRRLRGGFESDDYASGAATVVAFLGTIFGVLEGGAADPARALQFHTLGRPWCLVSSTISKVSICLFFSSLLGRARHWRALLAYLILIIGVVNAAYGLAFYLQCRPLEKVWNPLVAGDCLGPTVQANFGYAQGAFSVFSWVFLALFPVLMLREMLRRDDPSWPFYTASVLSFACGVFVIVRTARASQTTSASNYSLHFFYASLMANLEQNIRHFLLLDRHRHRPRPKPRHGGGRRSRTRSRAARPRDPYGSATSSTTLSSTSSIVKGKAPHRPSHGSTATHRSTKPTRSGGDRAGAPPSRTDSTRSLARSLARRPSERSPSRAGSRADLHRGGSQTTIRRKEVGSGSTNRNGNTPGSSVLEDGQAGWDRDLERGQTGGRSQRQDDDDDDDDDNARQEEGDGPARHPRSSNHGSHGPRRLGKAMQDYGSDASGSASDTDTDTDTDADSDAERVGTPRLPASRSASRRGRRDRASNLNDDSSSTPFSSSSSLSSSSSEDDSDSGSDDDDDGDDDSDYDSDRGSAISLEAWPRGIIKTVSVEVTEEVNEEYVAAMAAAAAQAGGNPFVVAVPPPARLHGAPPIPPPPRGHARGLSGRSTTSVTAGVLVLVLVLAVASVCFFSHV</sequence>
<evidence type="ECO:0000256" key="6">
    <source>
        <dbReference type="SAM" id="MobiDB-lite"/>
    </source>
</evidence>
<reference evidence="9 10" key="1">
    <citation type="journal article" date="2024" name="Commun. Biol.">
        <title>Comparative genomic analysis of thermophilic fungi reveals convergent evolutionary adaptations and gene losses.</title>
        <authorList>
            <person name="Steindorff A.S."/>
            <person name="Aguilar-Pontes M.V."/>
            <person name="Robinson A.J."/>
            <person name="Andreopoulos B."/>
            <person name="LaButti K."/>
            <person name="Kuo A."/>
            <person name="Mondo S."/>
            <person name="Riley R."/>
            <person name="Otillar R."/>
            <person name="Haridas S."/>
            <person name="Lipzen A."/>
            <person name="Grimwood J."/>
            <person name="Schmutz J."/>
            <person name="Clum A."/>
            <person name="Reid I.D."/>
            <person name="Moisan M.C."/>
            <person name="Butler G."/>
            <person name="Nguyen T.T.M."/>
            <person name="Dewar K."/>
            <person name="Conant G."/>
            <person name="Drula E."/>
            <person name="Henrissat B."/>
            <person name="Hansel C."/>
            <person name="Singer S."/>
            <person name="Hutchinson M.I."/>
            <person name="de Vries R.P."/>
            <person name="Natvig D.O."/>
            <person name="Powell A.J."/>
            <person name="Tsang A."/>
            <person name="Grigoriev I.V."/>
        </authorList>
    </citation>
    <scope>NUCLEOTIDE SEQUENCE [LARGE SCALE GENOMIC DNA]</scope>
    <source>
        <strain evidence="9 10">ATCC 22073</strain>
    </source>
</reference>
<keyword evidence="2 7" id="KW-0812">Transmembrane</keyword>
<dbReference type="EMBL" id="JAZGUE010000006">
    <property type="protein sequence ID" value="KAL2265288.1"/>
    <property type="molecule type" value="Genomic_DNA"/>
</dbReference>
<evidence type="ECO:0000256" key="4">
    <source>
        <dbReference type="ARBA" id="ARBA00023136"/>
    </source>
</evidence>
<evidence type="ECO:0000256" key="5">
    <source>
        <dbReference type="ARBA" id="ARBA00038359"/>
    </source>
</evidence>
<name>A0ABR4D4M7_9PEZI</name>
<feature type="transmembrane region" description="Helical" evidence="7">
    <location>
        <begin position="116"/>
        <end position="137"/>
    </location>
</feature>
<comment type="similarity">
    <text evidence="5">Belongs to the SAT4 family.</text>
</comment>
<dbReference type="PANTHER" id="PTHR33048">
    <property type="entry name" value="PTH11-LIKE INTEGRAL MEMBRANE PROTEIN (AFU_ORTHOLOGUE AFUA_5G11245)"/>
    <property type="match status" value="1"/>
</dbReference>
<feature type="compositionally biased region" description="Basic and acidic residues" evidence="6">
    <location>
        <begin position="349"/>
        <end position="366"/>
    </location>
</feature>
<feature type="compositionally biased region" description="Acidic residues" evidence="6">
    <location>
        <begin position="472"/>
        <end position="482"/>
    </location>
</feature>
<keyword evidence="10" id="KW-1185">Reference proteome</keyword>
<comment type="caution">
    <text evidence="9">The sequence shown here is derived from an EMBL/GenBank/DDBJ whole genome shotgun (WGS) entry which is preliminary data.</text>
</comment>
<keyword evidence="3 7" id="KW-1133">Transmembrane helix</keyword>
<organism evidence="9 10">
    <name type="scientific">Remersonia thermophila</name>
    <dbReference type="NCBI Taxonomy" id="72144"/>
    <lineage>
        <taxon>Eukaryota</taxon>
        <taxon>Fungi</taxon>
        <taxon>Dikarya</taxon>
        <taxon>Ascomycota</taxon>
        <taxon>Pezizomycotina</taxon>
        <taxon>Sordariomycetes</taxon>
        <taxon>Sordariomycetidae</taxon>
        <taxon>Sordariales</taxon>
        <taxon>Sordariales incertae sedis</taxon>
        <taxon>Remersonia</taxon>
    </lineage>
</organism>
<dbReference type="InterPro" id="IPR052337">
    <property type="entry name" value="SAT4-like"/>
</dbReference>
<gene>
    <name evidence="9" type="ORF">VTJ83DRAFT_6388</name>
</gene>
<accession>A0ABR4D4M7</accession>
<evidence type="ECO:0000256" key="3">
    <source>
        <dbReference type="ARBA" id="ARBA00022989"/>
    </source>
</evidence>
<dbReference type="GeneID" id="98127737"/>
<proteinExistence type="inferred from homology"/>
<comment type="subcellular location">
    <subcellularLocation>
        <location evidence="1">Membrane</location>
        <topology evidence="1">Multi-pass membrane protein</topology>
    </subcellularLocation>
</comment>
<feature type="transmembrane region" description="Helical" evidence="7">
    <location>
        <begin position="197"/>
        <end position="215"/>
    </location>
</feature>
<protein>
    <recommendedName>
        <fullName evidence="8">Rhodopsin domain-containing protein</fullName>
    </recommendedName>
</protein>
<feature type="domain" description="Rhodopsin" evidence="8">
    <location>
        <begin position="32"/>
        <end position="246"/>
    </location>
</feature>
<feature type="compositionally biased region" description="Low complexity" evidence="6">
    <location>
        <begin position="286"/>
        <end position="298"/>
    </location>
</feature>
<evidence type="ECO:0000313" key="10">
    <source>
        <dbReference type="Proteomes" id="UP001600064"/>
    </source>
</evidence>